<feature type="signal peptide" evidence="2">
    <location>
        <begin position="1"/>
        <end position="39"/>
    </location>
</feature>
<organism evidence="3 4">
    <name type="scientific">Cnuella takakiae</name>
    <dbReference type="NCBI Taxonomy" id="1302690"/>
    <lineage>
        <taxon>Bacteria</taxon>
        <taxon>Pseudomonadati</taxon>
        <taxon>Bacteroidota</taxon>
        <taxon>Chitinophagia</taxon>
        <taxon>Chitinophagales</taxon>
        <taxon>Chitinophagaceae</taxon>
        <taxon>Cnuella</taxon>
    </lineage>
</organism>
<evidence type="ECO:0008006" key="5">
    <source>
        <dbReference type="Google" id="ProtNLM"/>
    </source>
</evidence>
<evidence type="ECO:0000256" key="1">
    <source>
        <dbReference type="SAM" id="MobiDB-lite"/>
    </source>
</evidence>
<accession>A0A1M5BQB4</accession>
<dbReference type="PANTHER" id="PTHR37833">
    <property type="entry name" value="LIPOPROTEIN-RELATED"/>
    <property type="match status" value="1"/>
</dbReference>
<dbReference type="InterPro" id="IPR011467">
    <property type="entry name" value="DUF1573"/>
</dbReference>
<dbReference type="EMBL" id="FQUO01000008">
    <property type="protein sequence ID" value="SHF44605.1"/>
    <property type="molecule type" value="Genomic_DNA"/>
</dbReference>
<protein>
    <recommendedName>
        <fullName evidence="5">DUF1573 domain-containing protein</fullName>
    </recommendedName>
</protein>
<sequence length="167" mass="18216">MFQLAFKAGFRYFYNQSNPVMKPILFSLLALLLFTGARAQQNDAAAAETLSFKETEFNFGKIAQSKPVYHLFTVYNKSGKPVQIANVQASCGCTTPEWSRDAIAPGGKTDIKVGYNAAAEGPFEKTITVSYGDASQVLRIKGEVWKTPSTPAPGNAPVQFLNSRLQP</sequence>
<evidence type="ECO:0000313" key="4">
    <source>
        <dbReference type="Proteomes" id="UP000184368"/>
    </source>
</evidence>
<dbReference type="Proteomes" id="UP000184368">
    <property type="component" value="Unassembled WGS sequence"/>
</dbReference>
<dbReference type="Gene3D" id="2.60.40.10">
    <property type="entry name" value="Immunoglobulins"/>
    <property type="match status" value="1"/>
</dbReference>
<dbReference type="STRING" id="1302690.BUE76_17465"/>
<proteinExistence type="predicted"/>
<evidence type="ECO:0000313" key="3">
    <source>
        <dbReference type="EMBL" id="SHF44605.1"/>
    </source>
</evidence>
<keyword evidence="4" id="KW-1185">Reference proteome</keyword>
<feature type="chain" id="PRO_5013290874" description="DUF1573 domain-containing protein" evidence="2">
    <location>
        <begin position="40"/>
        <end position="167"/>
    </location>
</feature>
<name>A0A1M5BQB4_9BACT</name>
<dbReference type="AlphaFoldDB" id="A0A1M5BQB4"/>
<keyword evidence="2" id="KW-0732">Signal</keyword>
<dbReference type="Pfam" id="PF07610">
    <property type="entry name" value="DUF1573"/>
    <property type="match status" value="1"/>
</dbReference>
<evidence type="ECO:0000256" key="2">
    <source>
        <dbReference type="SAM" id="SignalP"/>
    </source>
</evidence>
<dbReference type="PANTHER" id="PTHR37833:SF1">
    <property type="entry name" value="SIGNAL PEPTIDE PROTEIN"/>
    <property type="match status" value="1"/>
</dbReference>
<dbReference type="InterPro" id="IPR013783">
    <property type="entry name" value="Ig-like_fold"/>
</dbReference>
<reference evidence="3 4" key="1">
    <citation type="submission" date="2016-11" db="EMBL/GenBank/DDBJ databases">
        <authorList>
            <person name="Jaros S."/>
            <person name="Januszkiewicz K."/>
            <person name="Wedrychowicz H."/>
        </authorList>
    </citation>
    <scope>NUCLEOTIDE SEQUENCE [LARGE SCALE GENOMIC DNA]</scope>
    <source>
        <strain evidence="3 4">DSM 26897</strain>
    </source>
</reference>
<feature type="region of interest" description="Disordered" evidence="1">
    <location>
        <begin position="148"/>
        <end position="167"/>
    </location>
</feature>
<gene>
    <name evidence="3" type="ORF">SAMN05444008_10842</name>
</gene>